<keyword evidence="2" id="KW-1133">Transmembrane helix</keyword>
<dbReference type="AlphaFoldDB" id="A0A9D1NXA9"/>
<accession>A0A9D1NXA9</accession>
<dbReference type="Proteomes" id="UP000886723">
    <property type="component" value="Unassembled WGS sequence"/>
</dbReference>
<dbReference type="InterPro" id="IPR013783">
    <property type="entry name" value="Ig-like_fold"/>
</dbReference>
<evidence type="ECO:0000313" key="3">
    <source>
        <dbReference type="EMBL" id="HIV13968.1"/>
    </source>
</evidence>
<name>A0A9D1NXA9_9FIRM</name>
<reference evidence="3" key="1">
    <citation type="submission" date="2020-10" db="EMBL/GenBank/DDBJ databases">
        <authorList>
            <person name="Gilroy R."/>
        </authorList>
    </citation>
    <scope>NUCLEOTIDE SEQUENCE</scope>
    <source>
        <strain evidence="3">ChiBcec2-4451</strain>
    </source>
</reference>
<gene>
    <name evidence="3" type="ORF">IAA63_12640</name>
</gene>
<protein>
    <recommendedName>
        <fullName evidence="5">Prealbumin-like fold domain-containing protein</fullName>
    </recommendedName>
</protein>
<reference evidence="3" key="2">
    <citation type="journal article" date="2021" name="PeerJ">
        <title>Extensive microbial diversity within the chicken gut microbiome revealed by metagenomics and culture.</title>
        <authorList>
            <person name="Gilroy R."/>
            <person name="Ravi A."/>
            <person name="Getino M."/>
            <person name="Pursley I."/>
            <person name="Horton D.L."/>
            <person name="Alikhan N.F."/>
            <person name="Baker D."/>
            <person name="Gharbi K."/>
            <person name="Hall N."/>
            <person name="Watson M."/>
            <person name="Adriaenssens E.M."/>
            <person name="Foster-Nyarko E."/>
            <person name="Jarju S."/>
            <person name="Secka A."/>
            <person name="Antonio M."/>
            <person name="Oren A."/>
            <person name="Chaudhuri R.R."/>
            <person name="La Ragione R."/>
            <person name="Hildebrand F."/>
            <person name="Pallen M.J."/>
        </authorList>
    </citation>
    <scope>NUCLEOTIDE SEQUENCE</scope>
    <source>
        <strain evidence="3">ChiBcec2-4451</strain>
    </source>
</reference>
<keyword evidence="2" id="KW-0472">Membrane</keyword>
<feature type="non-terminal residue" evidence="3">
    <location>
        <position position="1"/>
    </location>
</feature>
<dbReference type="EMBL" id="DVON01000270">
    <property type="protein sequence ID" value="HIV13968.1"/>
    <property type="molecule type" value="Genomic_DNA"/>
</dbReference>
<comment type="caution">
    <text evidence="3">The sequence shown here is derived from an EMBL/GenBank/DDBJ whole genome shotgun (WGS) entry which is preliminary data.</text>
</comment>
<organism evidence="3 4">
    <name type="scientific">Candidatus Pullilachnospira stercoravium</name>
    <dbReference type="NCBI Taxonomy" id="2840913"/>
    <lineage>
        <taxon>Bacteria</taxon>
        <taxon>Bacillati</taxon>
        <taxon>Bacillota</taxon>
        <taxon>Clostridia</taxon>
        <taxon>Lachnospirales</taxon>
        <taxon>Lachnospiraceae</taxon>
        <taxon>Lachnospiraceae incertae sedis</taxon>
        <taxon>Candidatus Pullilachnospira</taxon>
    </lineage>
</organism>
<keyword evidence="2" id="KW-0812">Transmembrane</keyword>
<proteinExistence type="predicted"/>
<dbReference type="Gene3D" id="2.60.40.10">
    <property type="entry name" value="Immunoglobulins"/>
    <property type="match status" value="1"/>
</dbReference>
<sequence>VPARAEDYSAEREGSIRIQLKDLGTGLEQVEFCVYPVGTPFVKDQSVYWTLNRELESTGVDLNELTTGGQVREAAEVLEAAVAGAEIVPEKGYTDANGTVTFPEMEQGVYLICQTENAYGSSEPSLVSIPGRELDEDGAMVGWDYDVEITPKSEPPKPSVTPSPETTPGPTVTPSPQDQRESSPVKTGDSSAVWTWGGILLLAGELILLSVTVVRKRNTER</sequence>
<evidence type="ECO:0008006" key="5">
    <source>
        <dbReference type="Google" id="ProtNLM"/>
    </source>
</evidence>
<evidence type="ECO:0000256" key="2">
    <source>
        <dbReference type="SAM" id="Phobius"/>
    </source>
</evidence>
<evidence type="ECO:0000313" key="4">
    <source>
        <dbReference type="Proteomes" id="UP000886723"/>
    </source>
</evidence>
<evidence type="ECO:0000256" key="1">
    <source>
        <dbReference type="SAM" id="MobiDB-lite"/>
    </source>
</evidence>
<feature type="region of interest" description="Disordered" evidence="1">
    <location>
        <begin position="148"/>
        <end position="191"/>
    </location>
</feature>
<feature type="transmembrane region" description="Helical" evidence="2">
    <location>
        <begin position="193"/>
        <end position="214"/>
    </location>
</feature>
<feature type="compositionally biased region" description="Pro residues" evidence="1">
    <location>
        <begin position="156"/>
        <end position="173"/>
    </location>
</feature>